<dbReference type="SMART" id="SM00052">
    <property type="entry name" value="EAL"/>
    <property type="match status" value="1"/>
</dbReference>
<dbReference type="InterPro" id="IPR035965">
    <property type="entry name" value="PAS-like_dom_sf"/>
</dbReference>
<keyword evidence="1" id="KW-0812">Transmembrane</keyword>
<dbReference type="RefSeq" id="WP_341428547.1">
    <property type="nucleotide sequence ID" value="NZ_JBBUTG010000025.1"/>
</dbReference>
<dbReference type="InterPro" id="IPR000160">
    <property type="entry name" value="GGDEF_dom"/>
</dbReference>
<dbReference type="PANTHER" id="PTHR44757:SF2">
    <property type="entry name" value="BIOFILM ARCHITECTURE MAINTENANCE PROTEIN MBAA"/>
    <property type="match status" value="1"/>
</dbReference>
<keyword evidence="4" id="KW-0548">Nucleotidyltransferase</keyword>
<feature type="transmembrane region" description="Helical" evidence="1">
    <location>
        <begin position="61"/>
        <end position="83"/>
    </location>
</feature>
<dbReference type="GO" id="GO:0052621">
    <property type="term" value="F:diguanylate cyclase activity"/>
    <property type="evidence" value="ECO:0007669"/>
    <property type="project" value="UniProtKB-EC"/>
</dbReference>
<keyword evidence="1" id="KW-0472">Membrane</keyword>
<dbReference type="InterPro" id="IPR001633">
    <property type="entry name" value="EAL_dom"/>
</dbReference>
<feature type="transmembrane region" description="Helical" evidence="1">
    <location>
        <begin position="6"/>
        <end position="23"/>
    </location>
</feature>
<dbReference type="InterPro" id="IPR052155">
    <property type="entry name" value="Biofilm_reg_signaling"/>
</dbReference>
<evidence type="ECO:0000313" key="5">
    <source>
        <dbReference type="Proteomes" id="UP001371218"/>
    </source>
</evidence>
<dbReference type="SUPFAM" id="SSF55785">
    <property type="entry name" value="PYP-like sensor domain (PAS domain)"/>
    <property type="match status" value="1"/>
</dbReference>
<dbReference type="PROSITE" id="PS50887">
    <property type="entry name" value="GGDEF"/>
    <property type="match status" value="1"/>
</dbReference>
<feature type="transmembrane region" description="Helical" evidence="1">
    <location>
        <begin position="95"/>
        <end position="113"/>
    </location>
</feature>
<dbReference type="CDD" id="cd01949">
    <property type="entry name" value="GGDEF"/>
    <property type="match status" value="1"/>
</dbReference>
<keyword evidence="4" id="KW-0378">Hydrolase</keyword>
<dbReference type="Proteomes" id="UP001371218">
    <property type="component" value="Unassembled WGS sequence"/>
</dbReference>
<sequence>MGYPFLINSLVNLIVGLALVLAWRRHREQLFLRSLGLATLVQVLVPPSFLWWQNAHGPSAWLAGALLVGAVTGALLLLASGAAGLAGRPLSRHRLLGLGVLLVVVYTISLPLQPRFGQAISGLLNLAVGLVAARWLWAQRGAERLSAAMLVGLGLNQFWFVALGEAGLPMQASLGTVLRVGMGFSLLYAALRRSGEAAQRLRDQYLRMTEKSHFGVIVVQDDHVPYANKAARTIYNHPEPKPFPLPWRSRFVSEADKQRSLSRHQSIVNGEVEQAQWEGPRTRHDGLPMYLRFASWRIEWDGRPAEQVVVIDDTDHHAAAAALLRQATEDALTGLPNRSALLSRLAGLCEQGQPFGLLLMDVDRFKLFNEAHGPSVGDDVLRALARALQEAAPPPAEVMRLGEDEFALLWPAAGEGGAESASMAVAGQVRERLQRPLELPDHRFFVDMSIGLALHPESGRAPEALLRAAQAAMHEAKRVPGLSVRLADAGYVRGSGASLQAEQALRAGLHNEEFLLVFQPKVAADDGRLTGFEALVRWQRPGVGIVSPADFIPAAERTGLIGALGALILDKACAQIAAWLAADEPVVPVAVNVSPLQLLDPDFAGLVARSMALHRVPPQFLTIEITETAAATHLDQARERIGEFRALGLHVALDDFGAGVSSLNILRSLPLQTVKIDRLLIDPMPAADAQAVVRAVCQLARALQLKVVAEGVETAPQAEAARDVGCDEFQGYFFSRPLPAADAVAWLRRSRLAAPVPD</sequence>
<protein>
    <submittedName>
        <fullName evidence="4">Bifunctional diguanylate cyclase/phosphodiesterase</fullName>
        <ecNumber evidence="4">2.7.7.65</ecNumber>
        <ecNumber evidence="4">3.1.4.52</ecNumber>
    </submittedName>
</protein>
<organism evidence="4 5">
    <name type="scientific">Ideonella lacteola</name>
    <dbReference type="NCBI Taxonomy" id="2984193"/>
    <lineage>
        <taxon>Bacteria</taxon>
        <taxon>Pseudomonadati</taxon>
        <taxon>Pseudomonadota</taxon>
        <taxon>Betaproteobacteria</taxon>
        <taxon>Burkholderiales</taxon>
        <taxon>Sphaerotilaceae</taxon>
        <taxon>Ideonella</taxon>
    </lineage>
</organism>
<comment type="caution">
    <text evidence="4">The sequence shown here is derived from an EMBL/GenBank/DDBJ whole genome shotgun (WGS) entry which is preliminary data.</text>
</comment>
<proteinExistence type="predicted"/>
<dbReference type="InterPro" id="IPR035919">
    <property type="entry name" value="EAL_sf"/>
</dbReference>
<dbReference type="EC" id="3.1.4.52" evidence="4"/>
<gene>
    <name evidence="4" type="ORF">AACH06_25115</name>
</gene>
<dbReference type="EC" id="2.7.7.65" evidence="4"/>
<feature type="transmembrane region" description="Helical" evidence="1">
    <location>
        <begin position="30"/>
        <end position="49"/>
    </location>
</feature>
<dbReference type="SUPFAM" id="SSF55073">
    <property type="entry name" value="Nucleotide cyclase"/>
    <property type="match status" value="1"/>
</dbReference>
<feature type="domain" description="EAL" evidence="2">
    <location>
        <begin position="498"/>
        <end position="751"/>
    </location>
</feature>
<keyword evidence="1" id="KW-1133">Transmembrane helix</keyword>
<feature type="domain" description="GGDEF" evidence="3">
    <location>
        <begin position="353"/>
        <end position="489"/>
    </location>
</feature>
<keyword evidence="5" id="KW-1185">Reference proteome</keyword>
<accession>A0ABU9BVX4</accession>
<evidence type="ECO:0000259" key="3">
    <source>
        <dbReference type="PROSITE" id="PS50887"/>
    </source>
</evidence>
<dbReference type="PANTHER" id="PTHR44757">
    <property type="entry name" value="DIGUANYLATE CYCLASE DGCP"/>
    <property type="match status" value="1"/>
</dbReference>
<dbReference type="Gene3D" id="3.20.20.450">
    <property type="entry name" value="EAL domain"/>
    <property type="match status" value="1"/>
</dbReference>
<dbReference type="CDD" id="cd01948">
    <property type="entry name" value="EAL"/>
    <property type="match status" value="1"/>
</dbReference>
<dbReference type="NCBIfam" id="TIGR00254">
    <property type="entry name" value="GGDEF"/>
    <property type="match status" value="1"/>
</dbReference>
<dbReference type="SMART" id="SM00267">
    <property type="entry name" value="GGDEF"/>
    <property type="match status" value="1"/>
</dbReference>
<dbReference type="GO" id="GO:0071111">
    <property type="term" value="F:cyclic-guanylate-specific phosphodiesterase activity"/>
    <property type="evidence" value="ECO:0007669"/>
    <property type="project" value="UniProtKB-EC"/>
</dbReference>
<dbReference type="InterPro" id="IPR043128">
    <property type="entry name" value="Rev_trsase/Diguanyl_cyclase"/>
</dbReference>
<feature type="transmembrane region" description="Helical" evidence="1">
    <location>
        <begin position="145"/>
        <end position="164"/>
    </location>
</feature>
<dbReference type="Gene3D" id="3.30.70.270">
    <property type="match status" value="1"/>
</dbReference>
<dbReference type="EMBL" id="JBBUTG010000025">
    <property type="protein sequence ID" value="MEK8034119.1"/>
    <property type="molecule type" value="Genomic_DNA"/>
</dbReference>
<reference evidence="4 5" key="1">
    <citation type="submission" date="2024-04" db="EMBL/GenBank/DDBJ databases">
        <title>Novel species of the genus Ideonella isolated from streams.</title>
        <authorList>
            <person name="Lu H."/>
        </authorList>
    </citation>
    <scope>NUCLEOTIDE SEQUENCE [LARGE SCALE GENOMIC DNA]</scope>
    <source>
        <strain evidence="4 5">DXS29W</strain>
    </source>
</reference>
<evidence type="ECO:0000313" key="4">
    <source>
        <dbReference type="EMBL" id="MEK8034119.1"/>
    </source>
</evidence>
<evidence type="ECO:0000259" key="2">
    <source>
        <dbReference type="PROSITE" id="PS50883"/>
    </source>
</evidence>
<evidence type="ECO:0000256" key="1">
    <source>
        <dbReference type="SAM" id="Phobius"/>
    </source>
</evidence>
<dbReference type="SUPFAM" id="SSF141868">
    <property type="entry name" value="EAL domain-like"/>
    <property type="match status" value="1"/>
</dbReference>
<dbReference type="Pfam" id="PF00563">
    <property type="entry name" value="EAL"/>
    <property type="match status" value="1"/>
</dbReference>
<keyword evidence="4" id="KW-0808">Transferase</keyword>
<dbReference type="InterPro" id="IPR029787">
    <property type="entry name" value="Nucleotide_cyclase"/>
</dbReference>
<dbReference type="Pfam" id="PF00990">
    <property type="entry name" value="GGDEF"/>
    <property type="match status" value="1"/>
</dbReference>
<dbReference type="PROSITE" id="PS50883">
    <property type="entry name" value="EAL"/>
    <property type="match status" value="1"/>
</dbReference>
<name>A0ABU9BVX4_9BURK</name>
<feature type="transmembrane region" description="Helical" evidence="1">
    <location>
        <begin position="119"/>
        <end position="138"/>
    </location>
</feature>